<sequence>MPSAHSTASVQSLGERTVVWGIINRRRLAQQRGLRVGCGSGSTADDGWRTSQEATEVGAAPRSVTSRMMVFGVGEGSEQWLSAAKGEDASGLSWLSWARGSHRSFASRSPSLCSIPLPLPITSPPSETPQHRPSVRRTTSLELPSAAYILDTVSVSVGPSRLDLAPKTSRALPHSSRTTASTPGRCGPDIQKRTPARRPFCTCGRHELADTRLWLLFLKSL</sequence>
<comment type="caution">
    <text evidence="2">The sequence shown here is derived from an EMBL/GenBank/DDBJ whole genome shotgun (WGS) entry which is preliminary data.</text>
</comment>
<feature type="region of interest" description="Disordered" evidence="1">
    <location>
        <begin position="164"/>
        <end position="191"/>
    </location>
</feature>
<dbReference type="RefSeq" id="XP_066658005.1">
    <property type="nucleotide sequence ID" value="XM_066794924.1"/>
</dbReference>
<feature type="region of interest" description="Disordered" evidence="1">
    <location>
        <begin position="37"/>
        <end position="59"/>
    </location>
</feature>
<organism evidence="2 3">
    <name type="scientific">Phyllosticta citribraziliensis</name>
    <dbReference type="NCBI Taxonomy" id="989973"/>
    <lineage>
        <taxon>Eukaryota</taxon>
        <taxon>Fungi</taxon>
        <taxon>Dikarya</taxon>
        <taxon>Ascomycota</taxon>
        <taxon>Pezizomycotina</taxon>
        <taxon>Dothideomycetes</taxon>
        <taxon>Dothideomycetes incertae sedis</taxon>
        <taxon>Botryosphaeriales</taxon>
        <taxon>Phyllostictaceae</taxon>
        <taxon>Phyllosticta</taxon>
    </lineage>
</organism>
<dbReference type="Proteomes" id="UP001360953">
    <property type="component" value="Unassembled WGS sequence"/>
</dbReference>
<protein>
    <submittedName>
        <fullName evidence="2">Uncharacterized protein</fullName>
    </submittedName>
</protein>
<name>A0ABR1M0T9_9PEZI</name>
<evidence type="ECO:0000256" key="1">
    <source>
        <dbReference type="SAM" id="MobiDB-lite"/>
    </source>
</evidence>
<proteinExistence type="predicted"/>
<dbReference type="EMBL" id="JBBPEH010000003">
    <property type="protein sequence ID" value="KAK7541074.1"/>
    <property type="molecule type" value="Genomic_DNA"/>
</dbReference>
<reference evidence="2 3" key="1">
    <citation type="submission" date="2024-04" db="EMBL/GenBank/DDBJ databases">
        <title>Phyllosticta paracitricarpa is synonymous to the EU quarantine fungus P. citricarpa based on phylogenomic analyses.</title>
        <authorList>
            <consortium name="Lawrence Berkeley National Laboratory"/>
            <person name="Van ingen-buijs V.A."/>
            <person name="Van westerhoven A.C."/>
            <person name="Haridas S."/>
            <person name="Skiadas P."/>
            <person name="Martin F."/>
            <person name="Groenewald J.Z."/>
            <person name="Crous P.W."/>
            <person name="Seidl M.F."/>
        </authorList>
    </citation>
    <scope>NUCLEOTIDE SEQUENCE [LARGE SCALE GENOMIC DNA]</scope>
    <source>
        <strain evidence="2 3">CPC 17464</strain>
    </source>
</reference>
<accession>A0ABR1M0T9</accession>
<evidence type="ECO:0000313" key="3">
    <source>
        <dbReference type="Proteomes" id="UP001360953"/>
    </source>
</evidence>
<dbReference type="GeneID" id="92027830"/>
<evidence type="ECO:0000313" key="2">
    <source>
        <dbReference type="EMBL" id="KAK7541074.1"/>
    </source>
</evidence>
<gene>
    <name evidence="2" type="ORF">J3D65DRAFT_265376</name>
</gene>
<keyword evidence="3" id="KW-1185">Reference proteome</keyword>